<comment type="caution">
    <text evidence="3">The sequence shown here is derived from an EMBL/GenBank/DDBJ whole genome shotgun (WGS) entry which is preliminary data.</text>
</comment>
<dbReference type="Proteomes" id="UP001596406">
    <property type="component" value="Unassembled WGS sequence"/>
</dbReference>
<organism evidence="3 4">
    <name type="scientific">Halomarina ordinaria</name>
    <dbReference type="NCBI Taxonomy" id="3033939"/>
    <lineage>
        <taxon>Archaea</taxon>
        <taxon>Methanobacteriati</taxon>
        <taxon>Methanobacteriota</taxon>
        <taxon>Stenosarchaea group</taxon>
        <taxon>Halobacteria</taxon>
        <taxon>Halobacteriales</taxon>
        <taxon>Natronomonadaceae</taxon>
        <taxon>Halomarina</taxon>
    </lineage>
</organism>
<evidence type="ECO:0000313" key="3">
    <source>
        <dbReference type="EMBL" id="MFC6835220.1"/>
    </source>
</evidence>
<keyword evidence="2" id="KW-1133">Transmembrane helix</keyword>
<evidence type="ECO:0000313" key="4">
    <source>
        <dbReference type="Proteomes" id="UP001596406"/>
    </source>
</evidence>
<keyword evidence="2" id="KW-0812">Transmembrane</keyword>
<feature type="compositionally biased region" description="Gly residues" evidence="1">
    <location>
        <begin position="156"/>
        <end position="169"/>
    </location>
</feature>
<evidence type="ECO:0000256" key="1">
    <source>
        <dbReference type="SAM" id="MobiDB-lite"/>
    </source>
</evidence>
<dbReference type="RefSeq" id="WP_304446927.1">
    <property type="nucleotide sequence ID" value="NZ_JARRAH010000001.1"/>
</dbReference>
<dbReference type="AlphaFoldDB" id="A0ABD5U6P3"/>
<dbReference type="EMBL" id="JBHSXM010000001">
    <property type="protein sequence ID" value="MFC6835220.1"/>
    <property type="molecule type" value="Genomic_DNA"/>
</dbReference>
<name>A0ABD5U6P3_9EURY</name>
<feature type="transmembrane region" description="Helical" evidence="2">
    <location>
        <begin position="61"/>
        <end position="80"/>
    </location>
</feature>
<keyword evidence="4" id="KW-1185">Reference proteome</keyword>
<feature type="transmembrane region" description="Helical" evidence="2">
    <location>
        <begin position="33"/>
        <end position="49"/>
    </location>
</feature>
<reference evidence="3 4" key="1">
    <citation type="journal article" date="2019" name="Int. J. Syst. Evol. Microbiol.">
        <title>The Global Catalogue of Microorganisms (GCM) 10K type strain sequencing project: providing services to taxonomists for standard genome sequencing and annotation.</title>
        <authorList>
            <consortium name="The Broad Institute Genomics Platform"/>
            <consortium name="The Broad Institute Genome Sequencing Center for Infectious Disease"/>
            <person name="Wu L."/>
            <person name="Ma J."/>
        </authorList>
    </citation>
    <scope>NUCLEOTIDE SEQUENCE [LARGE SCALE GENOMIC DNA]</scope>
    <source>
        <strain evidence="3 4">PSRA2</strain>
    </source>
</reference>
<protein>
    <submittedName>
        <fullName evidence="3">Uncharacterized protein</fullName>
    </submittedName>
</protein>
<proteinExistence type="predicted"/>
<feature type="transmembrane region" description="Helical" evidence="2">
    <location>
        <begin position="100"/>
        <end position="122"/>
    </location>
</feature>
<evidence type="ECO:0000256" key="2">
    <source>
        <dbReference type="SAM" id="Phobius"/>
    </source>
</evidence>
<sequence length="175" mass="18740">MPRNRYMVGLGLLTVALLVAAVAGQYQVFSYLAALLIVGVVGASSIERGRRELDLHPYTGLLGGLLLLFLIGLTGIWLLWTPGQTEYTYVLGVPRSTLFYLVFIWVLPLLGAVYYAVLFPVVGGDEVVSDIMTEVRSHQSREEFPLAPERATVDAGGAGPGGAEGAGRTDGGDRE</sequence>
<accession>A0ABD5U6P3</accession>
<keyword evidence="2" id="KW-0472">Membrane</keyword>
<gene>
    <name evidence="3" type="ORF">ACFQHK_01700</name>
</gene>
<feature type="region of interest" description="Disordered" evidence="1">
    <location>
        <begin position="139"/>
        <end position="175"/>
    </location>
</feature>